<organism evidence="1 2">
    <name type="scientific">Candidatus Iainarchaeum sp</name>
    <dbReference type="NCBI Taxonomy" id="3101447"/>
    <lineage>
        <taxon>Archaea</taxon>
        <taxon>Candidatus Iainarchaeota</taxon>
        <taxon>Candidatus Iainarchaeia</taxon>
        <taxon>Candidatus Iainarchaeales</taxon>
        <taxon>Candidatus Iainarchaeaceae</taxon>
        <taxon>Candidatus Iainarchaeum</taxon>
    </lineage>
</organism>
<accession>A0A7J4IXX5</accession>
<evidence type="ECO:0008006" key="3">
    <source>
        <dbReference type="Google" id="ProtNLM"/>
    </source>
</evidence>
<evidence type="ECO:0000313" key="2">
    <source>
        <dbReference type="Proteomes" id="UP000565078"/>
    </source>
</evidence>
<proteinExistence type="predicted"/>
<evidence type="ECO:0000313" key="1">
    <source>
        <dbReference type="EMBL" id="HIH10248.1"/>
    </source>
</evidence>
<dbReference type="Proteomes" id="UP000565078">
    <property type="component" value="Unassembled WGS sequence"/>
</dbReference>
<reference evidence="2" key="1">
    <citation type="journal article" date="2020" name="bioRxiv">
        <title>A rank-normalized archaeal taxonomy based on genome phylogeny resolves widespread incomplete and uneven classifications.</title>
        <authorList>
            <person name="Rinke C."/>
            <person name="Chuvochina M."/>
            <person name="Mussig A.J."/>
            <person name="Chaumeil P.-A."/>
            <person name="Waite D.W."/>
            <person name="Whitman W.B."/>
            <person name="Parks D.H."/>
            <person name="Hugenholtz P."/>
        </authorList>
    </citation>
    <scope>NUCLEOTIDE SEQUENCE [LARGE SCALE GENOMIC DNA]</scope>
</reference>
<name>A0A7J4IXX5_9ARCH</name>
<dbReference type="EMBL" id="DUGC01000098">
    <property type="protein sequence ID" value="HIH10248.1"/>
    <property type="molecule type" value="Genomic_DNA"/>
</dbReference>
<protein>
    <recommendedName>
        <fullName evidence="3">Class III signal peptide-containing protein</fullName>
    </recommendedName>
</protein>
<dbReference type="AlphaFoldDB" id="A0A7J4IXX5"/>
<sequence length="119" mass="13158">MKGQASIEIIFLIGLTLLLSFMLVSRVFAVQDSVFTQATMRQELISTIDKFDKKYDVNVINSKECGSEIRVDIEIKPLPSPDEQSEIKDSLIGGAAKVRSSAKTFDIRFNEPAIIGTSC</sequence>
<gene>
    <name evidence="1" type="ORF">HA254_06310</name>
</gene>
<comment type="caution">
    <text evidence="1">The sequence shown here is derived from an EMBL/GenBank/DDBJ whole genome shotgun (WGS) entry which is preliminary data.</text>
</comment>